<organism evidence="2 3">
    <name type="scientific">Gymnopilus dilepis</name>
    <dbReference type="NCBI Taxonomy" id="231916"/>
    <lineage>
        <taxon>Eukaryota</taxon>
        <taxon>Fungi</taxon>
        <taxon>Dikarya</taxon>
        <taxon>Basidiomycota</taxon>
        <taxon>Agaricomycotina</taxon>
        <taxon>Agaricomycetes</taxon>
        <taxon>Agaricomycetidae</taxon>
        <taxon>Agaricales</taxon>
        <taxon>Agaricineae</taxon>
        <taxon>Hymenogastraceae</taxon>
        <taxon>Gymnopilus</taxon>
    </lineage>
</organism>
<sequence>MNIERERTRKGAATSSSSRQPDYPPALPPKEVDDKDNPILPAQFGGSKARLSNTVQSSSSSEVLDSSSKLIKLRMRSLTSLQLYRDKALAVDGTVKKAGGMGDHFSKTSGTKWETESKSRIEDWRRAYDWFGAGTKGRSA</sequence>
<dbReference type="AlphaFoldDB" id="A0A409Y0L4"/>
<gene>
    <name evidence="2" type="ORF">CVT26_006297</name>
</gene>
<comment type="caution">
    <text evidence="2">The sequence shown here is derived from an EMBL/GenBank/DDBJ whole genome shotgun (WGS) entry which is preliminary data.</text>
</comment>
<accession>A0A409Y0L4</accession>
<dbReference type="Proteomes" id="UP000284706">
    <property type="component" value="Unassembled WGS sequence"/>
</dbReference>
<proteinExistence type="predicted"/>
<evidence type="ECO:0000313" key="3">
    <source>
        <dbReference type="Proteomes" id="UP000284706"/>
    </source>
</evidence>
<feature type="region of interest" description="Disordered" evidence="1">
    <location>
        <begin position="1"/>
        <end position="63"/>
    </location>
</feature>
<name>A0A409Y0L4_9AGAR</name>
<evidence type="ECO:0000256" key="1">
    <source>
        <dbReference type="SAM" id="MobiDB-lite"/>
    </source>
</evidence>
<reference evidence="2 3" key="1">
    <citation type="journal article" date="2018" name="Evol. Lett.">
        <title>Horizontal gene cluster transfer increased hallucinogenic mushroom diversity.</title>
        <authorList>
            <person name="Reynolds H.T."/>
            <person name="Vijayakumar V."/>
            <person name="Gluck-Thaler E."/>
            <person name="Korotkin H.B."/>
            <person name="Matheny P.B."/>
            <person name="Slot J.C."/>
        </authorList>
    </citation>
    <scope>NUCLEOTIDE SEQUENCE [LARGE SCALE GENOMIC DNA]</scope>
    <source>
        <strain evidence="2 3">SRW20</strain>
    </source>
</reference>
<dbReference type="EMBL" id="NHYE01001353">
    <property type="protein sequence ID" value="PPQ96568.1"/>
    <property type="molecule type" value="Genomic_DNA"/>
</dbReference>
<evidence type="ECO:0000313" key="2">
    <source>
        <dbReference type="EMBL" id="PPQ96568.1"/>
    </source>
</evidence>
<protein>
    <submittedName>
        <fullName evidence="2">Uncharacterized protein</fullName>
    </submittedName>
</protein>
<keyword evidence="3" id="KW-1185">Reference proteome</keyword>
<dbReference type="InParanoid" id="A0A409Y0L4"/>